<dbReference type="PANTHER" id="PTHR13223:SF2">
    <property type="entry name" value="ACIDIC FIBROBLAST GROWTH FACTOR INTRACELLULAR-BINDING PROTEIN"/>
    <property type="match status" value="1"/>
</dbReference>
<dbReference type="RefSeq" id="XP_024576707.1">
    <property type="nucleotide sequence ID" value="XM_024725985.1"/>
</dbReference>
<name>A0A0P1AHZ0_PLAHL</name>
<sequence length="446" mass="51883">MREVFEAFLTDPICVNEDVFALWLEGHNTSEALIARLQLPSPVSMPFLGGDAAAKLRELLWRDTVDQYRLYDKLEHYLSQPSLFRSQLLFQIPPLQQQYMVECYYTRDTDVDRWLLGKKFSMRLEKDLDGVAEHSGRTLKSCRRQLENLRRVYAAIEDRNFTGLPCRIISELFVLSESLACKYACLLFLLHTRFQVHPQHPITGFLTWIDLSLITTMIMTHWIPQRKLLTTLQYRKETVKDSVVSNGAQIVLRCPSTKEWPRIEFLQERLQPTSVRETIGLELSHPLTNCLRDLKAHLINDNDVFGMYQEKVISWLRCSATANGTLSRYSRSLNKLESNLHLVVHGFLTIGAGLSQPKELQHFLEYLFTRVLRVLHNCAMTKSLLNEMFTALIDALIELDVWYLNGQESRDPSSLEVQRDWKSRQMVVKTPHYLPTEPENYNVLFS</sequence>
<dbReference type="Pfam" id="PF05427">
    <property type="entry name" value="FIBP"/>
    <property type="match status" value="1"/>
</dbReference>
<dbReference type="InterPro" id="IPR008614">
    <property type="entry name" value="FIBP"/>
</dbReference>
<proteinExistence type="predicted"/>
<dbReference type="OrthoDB" id="16955at2759"/>
<dbReference type="PANTHER" id="PTHR13223">
    <property type="entry name" value="ACIDIC FIBROBLAST GROWTH FACTOR INTRACELLULAR BINDING PROTEIN"/>
    <property type="match status" value="1"/>
</dbReference>
<evidence type="ECO:0000313" key="1">
    <source>
        <dbReference type="EMBL" id="CEG40338.1"/>
    </source>
</evidence>
<dbReference type="Proteomes" id="UP000054928">
    <property type="component" value="Unassembled WGS sequence"/>
</dbReference>
<organism evidence="1 2">
    <name type="scientific">Plasmopara halstedii</name>
    <name type="common">Downy mildew of sunflower</name>
    <dbReference type="NCBI Taxonomy" id="4781"/>
    <lineage>
        <taxon>Eukaryota</taxon>
        <taxon>Sar</taxon>
        <taxon>Stramenopiles</taxon>
        <taxon>Oomycota</taxon>
        <taxon>Peronosporomycetes</taxon>
        <taxon>Peronosporales</taxon>
        <taxon>Peronosporaceae</taxon>
        <taxon>Plasmopara</taxon>
    </lineage>
</organism>
<dbReference type="AlphaFoldDB" id="A0A0P1AHZ0"/>
<dbReference type="GO" id="GO:0005634">
    <property type="term" value="C:nucleus"/>
    <property type="evidence" value="ECO:0007669"/>
    <property type="project" value="TreeGrafter"/>
</dbReference>
<accession>A0A0P1AHZ0</accession>
<dbReference type="GeneID" id="36405597"/>
<dbReference type="STRING" id="4781.A0A0P1AHZ0"/>
<keyword evidence="2" id="KW-1185">Reference proteome</keyword>
<dbReference type="EMBL" id="CCYD01000482">
    <property type="protein sequence ID" value="CEG40338.1"/>
    <property type="molecule type" value="Genomic_DNA"/>
</dbReference>
<reference evidence="2" key="1">
    <citation type="submission" date="2014-09" db="EMBL/GenBank/DDBJ databases">
        <authorList>
            <person name="Sharma Rahul"/>
            <person name="Thines Marco"/>
        </authorList>
    </citation>
    <scope>NUCLEOTIDE SEQUENCE [LARGE SCALE GENOMIC DNA]</scope>
</reference>
<protein>
    <submittedName>
        <fullName evidence="1">Acidic fibroblast growth factor intracellular-binding protein isoform x1</fullName>
    </submittedName>
</protein>
<dbReference type="OMA" id="DWPAIGF"/>
<evidence type="ECO:0000313" key="2">
    <source>
        <dbReference type="Proteomes" id="UP000054928"/>
    </source>
</evidence>